<dbReference type="RefSeq" id="WP_241551164.1">
    <property type="nucleotide sequence ID" value="NZ_JANCNS010000002.1"/>
</dbReference>
<dbReference type="EMBL" id="JANCNS010000002">
    <property type="protein sequence ID" value="MCP9200375.1"/>
    <property type="molecule type" value="Genomic_DNA"/>
</dbReference>
<dbReference type="SUPFAM" id="SSF53187">
    <property type="entry name" value="Zn-dependent exopeptidases"/>
    <property type="match status" value="1"/>
</dbReference>
<organism evidence="1 2">
    <name type="scientific">Christiangramia oceanisediminis</name>
    <dbReference type="NCBI Taxonomy" id="2920386"/>
    <lineage>
        <taxon>Bacteria</taxon>
        <taxon>Pseudomonadati</taxon>
        <taxon>Bacteroidota</taxon>
        <taxon>Flavobacteriia</taxon>
        <taxon>Flavobacteriales</taxon>
        <taxon>Flavobacteriaceae</taxon>
        <taxon>Christiangramia</taxon>
    </lineage>
</organism>
<protein>
    <submittedName>
        <fullName evidence="1">N-formylglutamate amidohydrolase</fullName>
    </submittedName>
</protein>
<accession>A0A9X2KY00</accession>
<evidence type="ECO:0000313" key="1">
    <source>
        <dbReference type="EMBL" id="MCP9200375.1"/>
    </source>
</evidence>
<evidence type="ECO:0000313" key="2">
    <source>
        <dbReference type="Proteomes" id="UP001155280"/>
    </source>
</evidence>
<sequence>MKLVLTCEHAFPDIPMAYRILFRDNFKVLKTHEGYDPGAFDLFEELRSLASFSEYQVIGRLLVEVNRSVTHPSLFSRFSKILDNQKKKALLDAYYHPYRFKVETEIKKMISQGHLVLHLSIHSFTPILRGEVRNCDFGLLYDPSRSSEKEYARELKAGLMQEKPDLKVRFNYPYLGKADGFTTYLRKKFPENYSGIEIELNQKWVSKNRTDEDIKKAVYQSIEGLK</sequence>
<reference evidence="1" key="1">
    <citation type="submission" date="2022-07" db="EMBL/GenBank/DDBJ databases">
        <title>Gramela sediminis sp. nov., isolated from deep-sea sediment of the Indian Ocean.</title>
        <authorList>
            <person name="Shi H."/>
        </authorList>
    </citation>
    <scope>NUCLEOTIDE SEQUENCE</scope>
    <source>
        <strain evidence="1">GC03-9</strain>
    </source>
</reference>
<comment type="caution">
    <text evidence="1">The sequence shown here is derived from an EMBL/GenBank/DDBJ whole genome shotgun (WGS) entry which is preliminary data.</text>
</comment>
<gene>
    <name evidence="1" type="ORF">MKO06_10670</name>
</gene>
<dbReference type="Pfam" id="PF05013">
    <property type="entry name" value="FGase"/>
    <property type="match status" value="1"/>
</dbReference>
<keyword evidence="2" id="KW-1185">Reference proteome</keyword>
<dbReference type="Gene3D" id="3.40.630.40">
    <property type="entry name" value="Zn-dependent exopeptidases"/>
    <property type="match status" value="1"/>
</dbReference>
<proteinExistence type="predicted"/>
<name>A0A9X2KY00_9FLAO</name>
<dbReference type="AlphaFoldDB" id="A0A9X2KY00"/>
<dbReference type="Proteomes" id="UP001155280">
    <property type="component" value="Unassembled WGS sequence"/>
</dbReference>
<dbReference type="InterPro" id="IPR007709">
    <property type="entry name" value="N-FG_amidohydro"/>
</dbReference>